<protein>
    <submittedName>
        <fullName evidence="1">Uncharacterized protein</fullName>
    </submittedName>
</protein>
<dbReference type="Proteomes" id="UP001165041">
    <property type="component" value="Unassembled WGS sequence"/>
</dbReference>
<dbReference type="EMBL" id="BSSA01000027">
    <property type="protein sequence ID" value="GLW73746.1"/>
    <property type="molecule type" value="Genomic_DNA"/>
</dbReference>
<name>A0A9W6QF01_9ACTN</name>
<evidence type="ECO:0000313" key="2">
    <source>
        <dbReference type="Proteomes" id="UP001165041"/>
    </source>
</evidence>
<evidence type="ECO:0000313" key="1">
    <source>
        <dbReference type="EMBL" id="GLW73746.1"/>
    </source>
</evidence>
<comment type="caution">
    <text evidence="1">The sequence shown here is derived from an EMBL/GenBank/DDBJ whole genome shotgun (WGS) entry which is preliminary data.</text>
</comment>
<proteinExistence type="predicted"/>
<reference evidence="1" key="1">
    <citation type="submission" date="2023-02" db="EMBL/GenBank/DDBJ databases">
        <title>Kitasatospora phosalacinea NBRC 14627.</title>
        <authorList>
            <person name="Ichikawa N."/>
            <person name="Sato H."/>
            <person name="Tonouchi N."/>
        </authorList>
    </citation>
    <scope>NUCLEOTIDE SEQUENCE</scope>
    <source>
        <strain evidence="1">NBRC 14627</strain>
    </source>
</reference>
<sequence>MGWGLGDRQSYDPGMQNGSVRNSGALDVLFEVASGEVCLRVGCGKTVPAAEPGKRGRRSRYCSTACKSKAARDKAKADAARSALEGPRAELLRGAEAAVDVALAFLDAVDADPVAAYE</sequence>
<dbReference type="AlphaFoldDB" id="A0A9W6QF01"/>
<organism evidence="1 2">
    <name type="scientific">Kitasatospora phosalacinea</name>
    <dbReference type="NCBI Taxonomy" id="2065"/>
    <lineage>
        <taxon>Bacteria</taxon>
        <taxon>Bacillati</taxon>
        <taxon>Actinomycetota</taxon>
        <taxon>Actinomycetes</taxon>
        <taxon>Kitasatosporales</taxon>
        <taxon>Streptomycetaceae</taxon>
        <taxon>Kitasatospora</taxon>
    </lineage>
</organism>
<gene>
    <name evidence="1" type="ORF">Kpho02_60440</name>
</gene>
<accession>A0A9W6QF01</accession>